<keyword evidence="3" id="KW-1185">Reference proteome</keyword>
<feature type="region of interest" description="Disordered" evidence="1">
    <location>
        <begin position="1"/>
        <end position="51"/>
    </location>
</feature>
<comment type="caution">
    <text evidence="2">The sequence shown here is derived from an EMBL/GenBank/DDBJ whole genome shotgun (WGS) entry which is preliminary data.</text>
</comment>
<sequence length="82" mass="8727">MPASGERQTGAPGVFHGAGETTPRAAAERPKGGVSRDSGRHRLVVRQNGQSAFRPASISGIIAKAWSDRPPNTWRRARPEGP</sequence>
<dbReference type="Proteomes" id="UP001501237">
    <property type="component" value="Unassembled WGS sequence"/>
</dbReference>
<evidence type="ECO:0000256" key="1">
    <source>
        <dbReference type="SAM" id="MobiDB-lite"/>
    </source>
</evidence>
<organism evidence="2 3">
    <name type="scientific">Actinocorallia longicatena</name>
    <dbReference type="NCBI Taxonomy" id="111803"/>
    <lineage>
        <taxon>Bacteria</taxon>
        <taxon>Bacillati</taxon>
        <taxon>Actinomycetota</taxon>
        <taxon>Actinomycetes</taxon>
        <taxon>Streptosporangiales</taxon>
        <taxon>Thermomonosporaceae</taxon>
        <taxon>Actinocorallia</taxon>
    </lineage>
</organism>
<evidence type="ECO:0000313" key="2">
    <source>
        <dbReference type="EMBL" id="GAA3222474.1"/>
    </source>
</evidence>
<dbReference type="EMBL" id="BAAAUV010000013">
    <property type="protein sequence ID" value="GAA3222474.1"/>
    <property type="molecule type" value="Genomic_DNA"/>
</dbReference>
<name>A0ABP6QHH7_9ACTN</name>
<protein>
    <submittedName>
        <fullName evidence="2">Uncharacterized protein</fullName>
    </submittedName>
</protein>
<accession>A0ABP6QHH7</accession>
<proteinExistence type="predicted"/>
<reference evidence="3" key="1">
    <citation type="journal article" date="2019" name="Int. J. Syst. Evol. Microbiol.">
        <title>The Global Catalogue of Microorganisms (GCM) 10K type strain sequencing project: providing services to taxonomists for standard genome sequencing and annotation.</title>
        <authorList>
            <consortium name="The Broad Institute Genomics Platform"/>
            <consortium name="The Broad Institute Genome Sequencing Center for Infectious Disease"/>
            <person name="Wu L."/>
            <person name="Ma J."/>
        </authorList>
    </citation>
    <scope>NUCLEOTIDE SEQUENCE [LARGE SCALE GENOMIC DNA]</scope>
    <source>
        <strain evidence="3">JCM 9377</strain>
    </source>
</reference>
<gene>
    <name evidence="2" type="ORF">GCM10010468_48290</name>
</gene>
<evidence type="ECO:0000313" key="3">
    <source>
        <dbReference type="Proteomes" id="UP001501237"/>
    </source>
</evidence>